<comment type="caution">
    <text evidence="2">The sequence shown here is derived from an EMBL/GenBank/DDBJ whole genome shotgun (WGS) entry which is preliminary data.</text>
</comment>
<dbReference type="AlphaFoldDB" id="A0A644UVD8"/>
<feature type="compositionally biased region" description="Basic residues" evidence="1">
    <location>
        <begin position="80"/>
        <end position="92"/>
    </location>
</feature>
<sequence>MRPLTGLRRLPDPVPPVGRTIEGDRRIGLEERRERRVRGERRMMHDDGVVHRLRTVGEAARSGLPDVGAAHRAVEEMHGKRVREQRHPRRVGGRQGARGTGGKQHGGKEGEKRAAHGVTPVAARREG</sequence>
<protein>
    <submittedName>
        <fullName evidence="2">Uncharacterized protein</fullName>
    </submittedName>
</protein>
<feature type="region of interest" description="Disordered" evidence="1">
    <location>
        <begin position="1"/>
        <end position="21"/>
    </location>
</feature>
<feature type="region of interest" description="Disordered" evidence="1">
    <location>
        <begin position="75"/>
        <end position="127"/>
    </location>
</feature>
<reference evidence="2" key="1">
    <citation type="submission" date="2019-08" db="EMBL/GenBank/DDBJ databases">
        <authorList>
            <person name="Kucharzyk K."/>
            <person name="Murdoch R.W."/>
            <person name="Higgins S."/>
            <person name="Loffler F."/>
        </authorList>
    </citation>
    <scope>NUCLEOTIDE SEQUENCE</scope>
</reference>
<accession>A0A644UVD8</accession>
<evidence type="ECO:0000313" key="2">
    <source>
        <dbReference type="EMBL" id="MPL82834.1"/>
    </source>
</evidence>
<name>A0A644UVD8_9ZZZZ</name>
<organism evidence="2">
    <name type="scientific">bioreactor metagenome</name>
    <dbReference type="NCBI Taxonomy" id="1076179"/>
    <lineage>
        <taxon>unclassified sequences</taxon>
        <taxon>metagenomes</taxon>
        <taxon>ecological metagenomes</taxon>
    </lineage>
</organism>
<feature type="compositionally biased region" description="Gly residues" evidence="1">
    <location>
        <begin position="93"/>
        <end position="104"/>
    </location>
</feature>
<proteinExistence type="predicted"/>
<evidence type="ECO:0000256" key="1">
    <source>
        <dbReference type="SAM" id="MobiDB-lite"/>
    </source>
</evidence>
<gene>
    <name evidence="2" type="ORF">SDC9_28783</name>
</gene>
<dbReference type="EMBL" id="VSSQ01000168">
    <property type="protein sequence ID" value="MPL82834.1"/>
    <property type="molecule type" value="Genomic_DNA"/>
</dbReference>